<sequence>MTTKAYLRKPNSKGLCSLSVWYTHRHKWFSTAVGILIDPVYFDKDAGQVRRSHSECKLINAAIEKVKSDLMACALKLLVQGIDPSAEAVSKLYGGKVTIDELLAASNPGLGGGAENKPKLSPAFDFHKILEIYSKGNQDISPNTIKQYNLLRNNLLKFEEKKNYPLSFEGMDDKFFEAYSDFLLFDLDYFNNSWHKSVGLLKGFLNYAQDKHSVTTVNPKSNKWKSYNEEKDIIYLNVEELDKLYSYEWDEVKRKYVDLFVLACDTGFRISDLFRSRLWRIEEGMIYTTTKKTKGAAKVPVTPRITEILKRYSYDMRVASEQKANKYIKECIEEIGLNTEVTILRYKRKKEFEFVRRRCDLVTLHCGRRSFISNCFAKGFTETEILQMIGSKDLRTMKRYLKIETEKLMGKMASAA</sequence>
<dbReference type="Gene3D" id="1.10.443.10">
    <property type="entry name" value="Intergrase catalytic core"/>
    <property type="match status" value="1"/>
</dbReference>
<dbReference type="InterPro" id="IPR035386">
    <property type="entry name" value="Arm-DNA-bind_5"/>
</dbReference>
<dbReference type="SUPFAM" id="SSF56349">
    <property type="entry name" value="DNA breaking-rejoining enzymes"/>
    <property type="match status" value="1"/>
</dbReference>
<dbReference type="Proteomes" id="UP000271010">
    <property type="component" value="Unassembled WGS sequence"/>
</dbReference>
<dbReference type="AlphaFoldDB" id="A0A3M9N358"/>
<evidence type="ECO:0000256" key="1">
    <source>
        <dbReference type="ARBA" id="ARBA00023125"/>
    </source>
</evidence>
<keyword evidence="1" id="KW-0238">DNA-binding</keyword>
<evidence type="ECO:0000259" key="4">
    <source>
        <dbReference type="Pfam" id="PF17293"/>
    </source>
</evidence>
<protein>
    <submittedName>
        <fullName evidence="5">Uncharacterized protein</fullName>
    </submittedName>
</protein>
<dbReference type="InterPro" id="IPR025269">
    <property type="entry name" value="SAM-like_dom"/>
</dbReference>
<dbReference type="InterPro" id="IPR010998">
    <property type="entry name" value="Integrase_recombinase_N"/>
</dbReference>
<dbReference type="Gene3D" id="1.10.150.130">
    <property type="match status" value="1"/>
</dbReference>
<dbReference type="InterPro" id="IPR011010">
    <property type="entry name" value="DNA_brk_join_enz"/>
</dbReference>
<dbReference type="InterPro" id="IPR013762">
    <property type="entry name" value="Integrase-like_cat_sf"/>
</dbReference>
<evidence type="ECO:0000256" key="2">
    <source>
        <dbReference type="ARBA" id="ARBA00023172"/>
    </source>
</evidence>
<organism evidence="5 6">
    <name type="scientific">Rufibacter immobilis</name>
    <dbReference type="NCBI Taxonomy" id="1348778"/>
    <lineage>
        <taxon>Bacteria</taxon>
        <taxon>Pseudomonadati</taxon>
        <taxon>Bacteroidota</taxon>
        <taxon>Cytophagia</taxon>
        <taxon>Cytophagales</taxon>
        <taxon>Hymenobacteraceae</taxon>
        <taxon>Rufibacter</taxon>
    </lineage>
</organism>
<dbReference type="EMBL" id="RJJE01000002">
    <property type="protein sequence ID" value="RNI32252.1"/>
    <property type="molecule type" value="Genomic_DNA"/>
</dbReference>
<dbReference type="InterPro" id="IPR050090">
    <property type="entry name" value="Tyrosine_recombinase_XerCD"/>
</dbReference>
<dbReference type="GO" id="GO:0003677">
    <property type="term" value="F:DNA binding"/>
    <property type="evidence" value="ECO:0007669"/>
    <property type="project" value="UniProtKB-KW"/>
</dbReference>
<evidence type="ECO:0000313" key="5">
    <source>
        <dbReference type="EMBL" id="RNI32252.1"/>
    </source>
</evidence>
<feature type="domain" description="Arm DNA-binding" evidence="4">
    <location>
        <begin position="8"/>
        <end position="86"/>
    </location>
</feature>
<comment type="caution">
    <text evidence="5">The sequence shown here is derived from an EMBL/GenBank/DDBJ whole genome shotgun (WGS) entry which is preliminary data.</text>
</comment>
<dbReference type="PANTHER" id="PTHR30349">
    <property type="entry name" value="PHAGE INTEGRASE-RELATED"/>
    <property type="match status" value="1"/>
</dbReference>
<evidence type="ECO:0000259" key="3">
    <source>
        <dbReference type="Pfam" id="PF13102"/>
    </source>
</evidence>
<dbReference type="Pfam" id="PF13102">
    <property type="entry name" value="Phage_int_SAM_5"/>
    <property type="match status" value="1"/>
</dbReference>
<feature type="domain" description="Phage integrase SAM-like" evidence="3">
    <location>
        <begin position="133"/>
        <end position="212"/>
    </location>
</feature>
<evidence type="ECO:0000313" key="6">
    <source>
        <dbReference type="Proteomes" id="UP000271010"/>
    </source>
</evidence>
<proteinExistence type="predicted"/>
<dbReference type="PANTHER" id="PTHR30349:SF82">
    <property type="entry name" value="INTEGRASE_RECOMBINASE YOEC-RELATED"/>
    <property type="match status" value="1"/>
</dbReference>
<dbReference type="OrthoDB" id="1493636at2"/>
<reference evidence="5 6" key="1">
    <citation type="submission" date="2018-11" db="EMBL/GenBank/DDBJ databases">
        <title>Rufibacter latericius sp. nov., isolated from water in Baiyang Lake.</title>
        <authorList>
            <person name="Yang Y."/>
        </authorList>
    </citation>
    <scope>NUCLEOTIDE SEQUENCE [LARGE SCALE GENOMIC DNA]</scope>
    <source>
        <strain evidence="5 6">MCC P1</strain>
    </source>
</reference>
<dbReference type="GO" id="GO:0015074">
    <property type="term" value="P:DNA integration"/>
    <property type="evidence" value="ECO:0007669"/>
    <property type="project" value="InterPro"/>
</dbReference>
<accession>A0A3M9N358</accession>
<keyword evidence="6" id="KW-1185">Reference proteome</keyword>
<dbReference type="RefSeq" id="WP_123131552.1">
    <property type="nucleotide sequence ID" value="NZ_RJJE01000002.1"/>
</dbReference>
<dbReference type="GO" id="GO:0006310">
    <property type="term" value="P:DNA recombination"/>
    <property type="evidence" value="ECO:0007669"/>
    <property type="project" value="UniProtKB-KW"/>
</dbReference>
<keyword evidence="2" id="KW-0233">DNA recombination</keyword>
<gene>
    <name evidence="5" type="ORF">EFA69_02685</name>
</gene>
<dbReference type="Pfam" id="PF17293">
    <property type="entry name" value="Arm-DNA-bind_5"/>
    <property type="match status" value="1"/>
</dbReference>
<name>A0A3M9N358_9BACT</name>